<comment type="caution">
    <text evidence="3">The sequence shown here is derived from an EMBL/GenBank/DDBJ whole genome shotgun (WGS) entry which is preliminary data.</text>
</comment>
<reference evidence="3 4" key="1">
    <citation type="submission" date="2014-02" db="EMBL/GenBank/DDBJ databases">
        <title>Single nucleus genome sequencing reveals high similarity among nuclei of an endomycorrhizal fungus.</title>
        <authorList>
            <person name="Lin K."/>
            <person name="Geurts R."/>
            <person name="Zhang Z."/>
            <person name="Limpens E."/>
            <person name="Saunders D.G."/>
            <person name="Mu D."/>
            <person name="Pang E."/>
            <person name="Cao H."/>
            <person name="Cha H."/>
            <person name="Lin T."/>
            <person name="Zhou Q."/>
            <person name="Shang Y."/>
            <person name="Li Y."/>
            <person name="Ivanov S."/>
            <person name="Sharma T."/>
            <person name="Velzen R.V."/>
            <person name="Ruijter N.D."/>
            <person name="Aanen D.K."/>
            <person name="Win J."/>
            <person name="Kamoun S."/>
            <person name="Bisseling T."/>
            <person name="Huang S."/>
        </authorList>
    </citation>
    <scope>NUCLEOTIDE SEQUENCE [LARGE SCALE GENOMIC DNA]</scope>
    <source>
        <strain evidence="4">DAOM197198w</strain>
    </source>
</reference>
<dbReference type="Pfam" id="PF21989">
    <property type="entry name" value="RA_2"/>
    <property type="match status" value="1"/>
</dbReference>
<dbReference type="PANTHER" id="PTHR38700:SF1">
    <property type="entry name" value="PH DOMAIN-CONTAINING PROTEIN"/>
    <property type="match status" value="1"/>
</dbReference>
<dbReference type="OrthoDB" id="43122at2759"/>
<evidence type="ECO:0000313" key="3">
    <source>
        <dbReference type="EMBL" id="EXX70485.1"/>
    </source>
</evidence>
<dbReference type="InterPro" id="IPR029071">
    <property type="entry name" value="Ubiquitin-like_domsf"/>
</dbReference>
<feature type="region of interest" description="Disordered" evidence="1">
    <location>
        <begin position="286"/>
        <end position="305"/>
    </location>
</feature>
<feature type="compositionally biased region" description="Polar residues" evidence="1">
    <location>
        <begin position="484"/>
        <end position="493"/>
    </location>
</feature>
<feature type="compositionally biased region" description="Polar residues" evidence="1">
    <location>
        <begin position="324"/>
        <end position="337"/>
    </location>
</feature>
<dbReference type="Proteomes" id="UP000022910">
    <property type="component" value="Unassembled WGS sequence"/>
</dbReference>
<dbReference type="SUPFAM" id="SSF50729">
    <property type="entry name" value="PH domain-like"/>
    <property type="match status" value="1"/>
</dbReference>
<feature type="compositionally biased region" description="Low complexity" evidence="1">
    <location>
        <begin position="191"/>
        <end position="209"/>
    </location>
</feature>
<evidence type="ECO:0000313" key="4">
    <source>
        <dbReference type="Proteomes" id="UP000022910"/>
    </source>
</evidence>
<dbReference type="SUPFAM" id="SSF54236">
    <property type="entry name" value="Ubiquitin-like"/>
    <property type="match status" value="1"/>
</dbReference>
<dbReference type="OMA" id="EIKQCEP"/>
<dbReference type="HOGENOM" id="CLU_255516_0_0_1"/>
<feature type="region of interest" description="Disordered" evidence="1">
    <location>
        <begin position="1131"/>
        <end position="1158"/>
    </location>
</feature>
<feature type="compositionally biased region" description="Polar residues" evidence="1">
    <location>
        <begin position="295"/>
        <end position="305"/>
    </location>
</feature>
<feature type="compositionally biased region" description="Basic and acidic residues" evidence="1">
    <location>
        <begin position="386"/>
        <end position="425"/>
    </location>
</feature>
<feature type="compositionally biased region" description="Basic and acidic residues" evidence="1">
    <location>
        <begin position="117"/>
        <end position="138"/>
    </location>
</feature>
<sequence length="1382" mass="157903">MSGQLELMFDLLQQEVDKLTADLAREDSDDLLHSNDVNPDTISENDSPLELDANLYSLYNLKSEIERSLKKEDSSNPIISDPVLSIPPTISFNTHQRSASHKEMRNLDSTSLHQKSKSVDSRNVKSKPRDNNLLHPRDSQTLGISNYQRIRSLSDANVNDVVMPIHSSMLSPRTMMDPSSILSSDSDNDVSESSSDDTSGSDNDSDYSSLMGTLRSKSLNNLSDIKNSAVDDQKTTISNENSSPTLSPTSSLDLSTGKKKIKRTPTTGRGLGKSQIKSVNETFIKSYDTDDENRPLSSRSNSKAQDINFDKQSVILRLNLRTQESKYGSETSSSTLYETDDENRPLRSRSNSKAQDTNLDKQGEDNSLNSTNSPVRTQRNRNSIDQTHRSSGSKEKSSDDHIETSKPPNSKEHTEGPRSQERNSNDNKIFSINSSKLKETEHVHDRSESIEKESDDREVLGNKYRGENGEGGRRIHSQDHDVDSQINVTSTRAISRIREPEDKEQIRSKNKVEKSSEKENVNRENLEERGRESSKNIELDNDHDQARSKVRGEEERGRAKSKVRGEEERGRAKSKVRGEEERGRAKSKVRGEEERGRAKSKVRGEEERGRAKSRVREEEERERAKSRVHEEEERGRAKSKVRGEEERGRAKSKVRGEEERGRAKSRVREEEERGRAKSKVRGEEERGRAKSRVREEEERGRAKSRVREEEERGRAKSRVREEEERGRAKSRVREEEERGRAKSRVREEEERGRAKSRVREEEERGRAKSKVREEEERGRTKSKVQEERERVKSKPLEERGRTPKEREVVKSKTQENENRERAKSRTRYRREKAEVHVEKEEAKITEVKLTTQIFIENLRQYRTLSITATRTALDILNYFRDNETISDSESWTLFEVINEYGLERPIRDWEYVATVIGNWEPNKQNALVLKKYINRNCLTLGGFKNAVPPMFGSLHLEVKKNKWQKRHFFIRDGTVYHCKDAKGNNETLLCSLASFDVYTFTKTVRKSPTKFIFALKSQDKVAMFENPDDYIRYLCADHLDKMKDWVLSLRAAKNNLLRAKYPERFEKTIKSDDKLYSEKSGENSTELNESNNKVSERRRSINQWENLRKHVRNSTLYGKIENNSLRLITNPGLKKKESDNGIKDSLNNTSASSGDQKFKEGSLLDYNEKIPSPKQVEPESKAFVKGSLLASNDALFEQAKEREKLRKAIGGVGIIRDQNSLTFVNLNTSVKFSQGSLLDKNNDTTNENNNNSNNSPTGRLVQIENGVQFNKGSLLTKSKTQRSHKNPSGTLLKIDAPLSKSAPVQSILSPNGKTLLEIDLKPDAAHTIALRNTNVKPLLSFVPGENNYNNIGVKSPRSLGFNHNNNEESETSSEYDSDDKLY</sequence>
<feature type="compositionally biased region" description="Basic and acidic residues" evidence="1">
    <location>
        <begin position="436"/>
        <end position="483"/>
    </location>
</feature>
<dbReference type="Pfam" id="PF00169">
    <property type="entry name" value="PH"/>
    <property type="match status" value="1"/>
</dbReference>
<dbReference type="Gene3D" id="2.30.29.30">
    <property type="entry name" value="Pleckstrin-homology domain (PH domain)/Phosphotyrosine-binding domain (PTB)"/>
    <property type="match status" value="1"/>
</dbReference>
<dbReference type="InterPro" id="IPR011993">
    <property type="entry name" value="PH-like_dom_sf"/>
</dbReference>
<name>A0A015JT32_RHIIW</name>
<dbReference type="PROSITE" id="PS50003">
    <property type="entry name" value="PH_DOMAIN"/>
    <property type="match status" value="1"/>
</dbReference>
<feature type="compositionally biased region" description="Polar residues" evidence="1">
    <location>
        <begin position="348"/>
        <end position="357"/>
    </location>
</feature>
<evidence type="ECO:0000256" key="1">
    <source>
        <dbReference type="SAM" id="MobiDB-lite"/>
    </source>
</evidence>
<protein>
    <recommendedName>
        <fullName evidence="2">PH domain-containing protein</fullName>
    </recommendedName>
</protein>
<feature type="compositionally biased region" description="Acidic residues" evidence="1">
    <location>
        <begin position="1367"/>
        <end position="1382"/>
    </location>
</feature>
<feature type="compositionally biased region" description="Basic and acidic residues" evidence="1">
    <location>
        <begin position="496"/>
        <end position="823"/>
    </location>
</feature>
<feature type="domain" description="PH" evidence="2">
    <location>
        <begin position="947"/>
        <end position="1054"/>
    </location>
</feature>
<dbReference type="SMART" id="SM00233">
    <property type="entry name" value="PH"/>
    <property type="match status" value="1"/>
</dbReference>
<evidence type="ECO:0000259" key="2">
    <source>
        <dbReference type="PROSITE" id="PS50003"/>
    </source>
</evidence>
<feature type="region of interest" description="Disordered" evidence="1">
    <location>
        <begin position="1076"/>
        <end position="1098"/>
    </location>
</feature>
<feature type="region of interest" description="Disordered" evidence="1">
    <location>
        <begin position="1236"/>
        <end position="1259"/>
    </location>
</feature>
<feature type="region of interest" description="Disordered" evidence="1">
    <location>
        <begin position="324"/>
        <end position="828"/>
    </location>
</feature>
<feature type="region of interest" description="Disordered" evidence="1">
    <location>
        <begin position="1274"/>
        <end position="1293"/>
    </location>
</feature>
<feature type="compositionally biased region" description="Polar residues" evidence="1">
    <location>
        <begin position="365"/>
        <end position="385"/>
    </location>
</feature>
<feature type="compositionally biased region" description="Low complexity" evidence="1">
    <location>
        <begin position="242"/>
        <end position="255"/>
    </location>
</feature>
<feature type="compositionally biased region" description="Low complexity" evidence="1">
    <location>
        <begin position="1243"/>
        <end position="1255"/>
    </location>
</feature>
<gene>
    <name evidence="3" type="ORF">RirG_087010</name>
</gene>
<accession>A0A015JT32</accession>
<dbReference type="PANTHER" id="PTHR38700">
    <property type="entry name" value="YALI0E22418P"/>
    <property type="match status" value="1"/>
</dbReference>
<feature type="compositionally biased region" description="Polar residues" evidence="1">
    <location>
        <begin position="1082"/>
        <end position="1093"/>
    </location>
</feature>
<dbReference type="EMBL" id="JEMT01016582">
    <property type="protein sequence ID" value="EXX70485.1"/>
    <property type="molecule type" value="Genomic_DNA"/>
</dbReference>
<dbReference type="STRING" id="1432141.A0A015JT32"/>
<proteinExistence type="predicted"/>
<feature type="region of interest" description="Disordered" evidence="1">
    <location>
        <begin position="1353"/>
        <end position="1382"/>
    </location>
</feature>
<feature type="region of interest" description="Disordered" evidence="1">
    <location>
        <begin position="169"/>
        <end position="211"/>
    </location>
</feature>
<organism evidence="3 4">
    <name type="scientific">Rhizophagus irregularis (strain DAOM 197198w)</name>
    <name type="common">Glomus intraradices</name>
    <dbReference type="NCBI Taxonomy" id="1432141"/>
    <lineage>
        <taxon>Eukaryota</taxon>
        <taxon>Fungi</taxon>
        <taxon>Fungi incertae sedis</taxon>
        <taxon>Mucoromycota</taxon>
        <taxon>Glomeromycotina</taxon>
        <taxon>Glomeromycetes</taxon>
        <taxon>Glomerales</taxon>
        <taxon>Glomeraceae</taxon>
        <taxon>Rhizophagus</taxon>
    </lineage>
</organism>
<dbReference type="Gene3D" id="3.10.20.90">
    <property type="entry name" value="Phosphatidylinositol 3-kinase Catalytic Subunit, Chain A, domain 1"/>
    <property type="match status" value="1"/>
</dbReference>
<feature type="region of interest" description="Disordered" evidence="1">
    <location>
        <begin position="95"/>
        <end position="140"/>
    </location>
</feature>
<keyword evidence="4" id="KW-1185">Reference proteome</keyword>
<feature type="compositionally biased region" description="Polar residues" evidence="1">
    <location>
        <begin position="1145"/>
        <end position="1155"/>
    </location>
</feature>
<feature type="region of interest" description="Disordered" evidence="1">
    <location>
        <begin position="233"/>
        <end position="275"/>
    </location>
</feature>
<feature type="compositionally biased region" description="Polar residues" evidence="1">
    <location>
        <begin position="426"/>
        <end position="435"/>
    </location>
</feature>
<dbReference type="InterPro" id="IPR001849">
    <property type="entry name" value="PH_domain"/>
</dbReference>